<protein>
    <recommendedName>
        <fullName evidence="1">SET domain-containing protein</fullName>
    </recommendedName>
</protein>
<gene>
    <name evidence="2" type="ORF">CYMTET_47893</name>
</gene>
<feature type="domain" description="SET" evidence="1">
    <location>
        <begin position="214"/>
        <end position="394"/>
    </location>
</feature>
<dbReference type="AlphaFoldDB" id="A0AAE0BUE8"/>
<evidence type="ECO:0000313" key="2">
    <source>
        <dbReference type="EMBL" id="KAK3242418.1"/>
    </source>
</evidence>
<dbReference type="InterPro" id="IPR046341">
    <property type="entry name" value="SET_dom_sf"/>
</dbReference>
<evidence type="ECO:0000313" key="3">
    <source>
        <dbReference type="Proteomes" id="UP001190700"/>
    </source>
</evidence>
<proteinExistence type="predicted"/>
<name>A0AAE0BUE8_9CHLO</name>
<dbReference type="SUPFAM" id="SSF110296">
    <property type="entry name" value="Oligoxyloglucan reducing end-specific cellobiohydrolase"/>
    <property type="match status" value="1"/>
</dbReference>
<reference evidence="2 3" key="1">
    <citation type="journal article" date="2015" name="Genome Biol. Evol.">
        <title>Comparative Genomics of a Bacterivorous Green Alga Reveals Evolutionary Causalities and Consequences of Phago-Mixotrophic Mode of Nutrition.</title>
        <authorList>
            <person name="Burns J.A."/>
            <person name="Paasch A."/>
            <person name="Narechania A."/>
            <person name="Kim E."/>
        </authorList>
    </citation>
    <scope>NUCLEOTIDE SEQUENCE [LARGE SCALE GENOMIC DNA]</scope>
    <source>
        <strain evidence="2 3">PLY_AMNH</strain>
    </source>
</reference>
<keyword evidence="3" id="KW-1185">Reference proteome</keyword>
<evidence type="ECO:0000259" key="1">
    <source>
        <dbReference type="PROSITE" id="PS50280"/>
    </source>
</evidence>
<dbReference type="EMBL" id="LGRX02033176">
    <property type="protein sequence ID" value="KAK3242418.1"/>
    <property type="molecule type" value="Genomic_DNA"/>
</dbReference>
<dbReference type="CDD" id="cd08161">
    <property type="entry name" value="SET"/>
    <property type="match status" value="1"/>
</dbReference>
<accession>A0AAE0BUE8</accession>
<dbReference type="PROSITE" id="PS50280">
    <property type="entry name" value="SET"/>
    <property type="match status" value="1"/>
</dbReference>
<organism evidence="2 3">
    <name type="scientific">Cymbomonas tetramitiformis</name>
    <dbReference type="NCBI Taxonomy" id="36881"/>
    <lineage>
        <taxon>Eukaryota</taxon>
        <taxon>Viridiplantae</taxon>
        <taxon>Chlorophyta</taxon>
        <taxon>Pyramimonadophyceae</taxon>
        <taxon>Pyramimonadales</taxon>
        <taxon>Pyramimonadaceae</taxon>
        <taxon>Cymbomonas</taxon>
    </lineage>
</organism>
<dbReference type="SUPFAM" id="SSF82199">
    <property type="entry name" value="SET domain"/>
    <property type="match status" value="1"/>
</dbReference>
<dbReference type="Pfam" id="PF00856">
    <property type="entry name" value="SET"/>
    <property type="match status" value="1"/>
</dbReference>
<comment type="caution">
    <text evidence="2">The sequence shown here is derived from an EMBL/GenBank/DDBJ whole genome shotgun (WGS) entry which is preliminary data.</text>
</comment>
<dbReference type="InterPro" id="IPR001214">
    <property type="entry name" value="SET_dom"/>
</dbReference>
<sequence length="433" mass="47409">MQQPPGGRLGAAGTFASEAVDWVVGHTRSILFTADGGVSYAPQSHNFNVGDGKIFYAVQAIDERTAYVVGDSGAILYTSNAGGSWTIQDSGWVTPLYDVYFVSATRIVCMAGPPPGSGWVPPDADPALLMKLAQVLQKLQNGANPMEVMKSVSPEDRIAMENIMDQIRDHEENDTPIDSMEDLHRALEPLLGSRDKRVPSAHGYADPLKLKHSMSLRVTESPIHGRGVVASADIPAGTPVTWYPARFYVRRHPPGANPTGPPGTMGFEVVSLFNSPLFPELRYEDLNPEMINEYSFDLPDLESQDVTMAIGNTREDTASPLLLGHMLNDGAADVLIPHRDAKDAGTLLPAVMRYYEVAKEANNCDFVPFNDLYLVVVRTKRAIQRGEELKVTYQPGFWLRHLDEALEALSSTDKEYFQQYLSSVITDSGGNAP</sequence>
<dbReference type="Proteomes" id="UP001190700">
    <property type="component" value="Unassembled WGS sequence"/>
</dbReference>
<dbReference type="Gene3D" id="2.170.270.10">
    <property type="entry name" value="SET domain"/>
    <property type="match status" value="1"/>
</dbReference>